<organism evidence="2 3">
    <name type="scientific">Candidatus Dojkabacteria bacterium</name>
    <dbReference type="NCBI Taxonomy" id="2099670"/>
    <lineage>
        <taxon>Bacteria</taxon>
        <taxon>Candidatus Dojkabacteria</taxon>
    </lineage>
</organism>
<dbReference type="EMBL" id="SSDS01000050">
    <property type="protein sequence ID" value="TXG77247.1"/>
    <property type="molecule type" value="Genomic_DNA"/>
</dbReference>
<keyword evidence="1" id="KW-0812">Transmembrane</keyword>
<evidence type="ECO:0000256" key="1">
    <source>
        <dbReference type="SAM" id="Phobius"/>
    </source>
</evidence>
<sequence length="138" mass="15805">MYTELTNWIILSIFALPASVYTIWHLKTDDDRASKGFTLKDLIISVVFGLLPVMQWCMFICGCTCIIFEIMAKSDKISLFKAKKRYTQAEVDKLLRQIGEMSPLKEVVHHSPNYMDDSEASLPDSLKLASKLNYDDFV</sequence>
<dbReference type="Proteomes" id="UP000321026">
    <property type="component" value="Unassembled WGS sequence"/>
</dbReference>
<keyword evidence="1" id="KW-1133">Transmembrane helix</keyword>
<gene>
    <name evidence="2" type="ORF">E6Q11_03035</name>
</gene>
<feature type="transmembrane region" description="Helical" evidence="1">
    <location>
        <begin position="7"/>
        <end position="24"/>
    </location>
</feature>
<proteinExistence type="predicted"/>
<feature type="transmembrane region" description="Helical" evidence="1">
    <location>
        <begin position="44"/>
        <end position="68"/>
    </location>
</feature>
<evidence type="ECO:0000313" key="3">
    <source>
        <dbReference type="Proteomes" id="UP000321026"/>
    </source>
</evidence>
<protein>
    <submittedName>
        <fullName evidence="2">Uncharacterized protein</fullName>
    </submittedName>
</protein>
<dbReference type="AlphaFoldDB" id="A0A5C7J6U7"/>
<comment type="caution">
    <text evidence="2">The sequence shown here is derived from an EMBL/GenBank/DDBJ whole genome shotgun (WGS) entry which is preliminary data.</text>
</comment>
<name>A0A5C7J6U7_9BACT</name>
<accession>A0A5C7J6U7</accession>
<reference evidence="2 3" key="1">
    <citation type="submission" date="2018-09" db="EMBL/GenBank/DDBJ databases">
        <title>Metagenome Assembled Genomes from an Advanced Water Purification Facility.</title>
        <authorList>
            <person name="Stamps B.W."/>
            <person name="Spear J.R."/>
        </authorList>
    </citation>
    <scope>NUCLEOTIDE SEQUENCE [LARGE SCALE GENOMIC DNA]</scope>
    <source>
        <strain evidence="2">Bin_63_2</strain>
    </source>
</reference>
<keyword evidence="1" id="KW-0472">Membrane</keyword>
<evidence type="ECO:0000313" key="2">
    <source>
        <dbReference type="EMBL" id="TXG77247.1"/>
    </source>
</evidence>